<proteinExistence type="predicted"/>
<keyword evidence="2" id="KW-1185">Reference proteome</keyword>
<accession>A0A8J3XI97</accession>
<reference evidence="1 2" key="1">
    <citation type="submission" date="2021-01" db="EMBL/GenBank/DDBJ databases">
        <title>Whole genome shotgun sequence of Planotetraspora phitsanulokensis NBRC 104273.</title>
        <authorList>
            <person name="Komaki H."/>
            <person name="Tamura T."/>
        </authorList>
    </citation>
    <scope>NUCLEOTIDE SEQUENCE [LARGE SCALE GENOMIC DNA]</scope>
    <source>
        <strain evidence="1 2">NBRC 104273</strain>
    </source>
</reference>
<sequence length="150" mass="16425">MPDQWQVTDVTETTDNSGQIEAWEMRITRDSDDTSIVLWLPKTAIESAAVAYGLTSTDEAIDVLLHQTVLPVYDQAAEVNPWTVSGEQARAAVMERVGRCRRDHATVETAAPAKSSARRGVVDVLAPLRTHVQVDPVKCAAVRLEAMRGI</sequence>
<evidence type="ECO:0000313" key="1">
    <source>
        <dbReference type="EMBL" id="GII42922.1"/>
    </source>
</evidence>
<dbReference type="RefSeq" id="WP_204078334.1">
    <property type="nucleotide sequence ID" value="NZ_BOOP01000048.1"/>
</dbReference>
<dbReference type="EMBL" id="BOOP01000048">
    <property type="protein sequence ID" value="GII42922.1"/>
    <property type="molecule type" value="Genomic_DNA"/>
</dbReference>
<protein>
    <submittedName>
        <fullName evidence="1">Uncharacterized protein</fullName>
    </submittedName>
</protein>
<name>A0A8J3XI97_9ACTN</name>
<comment type="caution">
    <text evidence="1">The sequence shown here is derived from an EMBL/GenBank/DDBJ whole genome shotgun (WGS) entry which is preliminary data.</text>
</comment>
<dbReference type="AlphaFoldDB" id="A0A8J3XI97"/>
<gene>
    <name evidence="1" type="ORF">Pph01_79250</name>
</gene>
<organism evidence="1 2">
    <name type="scientific">Planotetraspora phitsanulokensis</name>
    <dbReference type="NCBI Taxonomy" id="575192"/>
    <lineage>
        <taxon>Bacteria</taxon>
        <taxon>Bacillati</taxon>
        <taxon>Actinomycetota</taxon>
        <taxon>Actinomycetes</taxon>
        <taxon>Streptosporangiales</taxon>
        <taxon>Streptosporangiaceae</taxon>
        <taxon>Planotetraspora</taxon>
    </lineage>
</organism>
<evidence type="ECO:0000313" key="2">
    <source>
        <dbReference type="Proteomes" id="UP000622547"/>
    </source>
</evidence>
<dbReference type="Proteomes" id="UP000622547">
    <property type="component" value="Unassembled WGS sequence"/>
</dbReference>